<dbReference type="GO" id="GO:0008270">
    <property type="term" value="F:zinc ion binding"/>
    <property type="evidence" value="ECO:0007669"/>
    <property type="project" value="UniProtKB-KW"/>
</dbReference>
<dbReference type="Pfam" id="PF00097">
    <property type="entry name" value="zf-C3HC4"/>
    <property type="match status" value="1"/>
</dbReference>
<dbReference type="InterPro" id="IPR001965">
    <property type="entry name" value="Znf_PHD"/>
</dbReference>
<dbReference type="SMART" id="SM00184">
    <property type="entry name" value="RING"/>
    <property type="match status" value="2"/>
</dbReference>
<dbReference type="InterPro" id="IPR001841">
    <property type="entry name" value="Znf_RING"/>
</dbReference>
<evidence type="ECO:0000256" key="5">
    <source>
        <dbReference type="SAM" id="MobiDB-lite"/>
    </source>
</evidence>
<dbReference type="InterPro" id="IPR011011">
    <property type="entry name" value="Znf_FYVE_PHD"/>
</dbReference>
<dbReference type="Pfam" id="PF00628">
    <property type="entry name" value="PHD"/>
    <property type="match status" value="1"/>
</dbReference>
<name>A0A915PM92_9BILA</name>
<accession>A0A915PM92</accession>
<dbReference type="PANTHER" id="PTHR12618">
    <property type="entry name" value="PHD AND RING FINGER DOMAIN-CONTAINING PROTEIN 1"/>
    <property type="match status" value="1"/>
</dbReference>
<dbReference type="InterPro" id="IPR018957">
    <property type="entry name" value="Znf_C3HC4_RING-type"/>
</dbReference>
<evidence type="ECO:0000256" key="4">
    <source>
        <dbReference type="PROSITE-ProRule" id="PRU00175"/>
    </source>
</evidence>
<reference evidence="9" key="1">
    <citation type="submission" date="2022-11" db="UniProtKB">
        <authorList>
            <consortium name="WormBaseParasite"/>
        </authorList>
    </citation>
    <scope>IDENTIFICATION</scope>
</reference>
<proteinExistence type="predicted"/>
<evidence type="ECO:0000256" key="1">
    <source>
        <dbReference type="ARBA" id="ARBA00022723"/>
    </source>
</evidence>
<dbReference type="AlphaFoldDB" id="A0A915PM92"/>
<feature type="domain" description="RING-type" evidence="7">
    <location>
        <begin position="5"/>
        <end position="44"/>
    </location>
</feature>
<protein>
    <submittedName>
        <fullName evidence="9">RING-type domain-containing protein</fullName>
    </submittedName>
</protein>
<dbReference type="InterPro" id="IPR019787">
    <property type="entry name" value="Znf_PHD-finger"/>
</dbReference>
<dbReference type="SMART" id="SM00249">
    <property type="entry name" value="PHD"/>
    <property type="match status" value="1"/>
</dbReference>
<evidence type="ECO:0000259" key="6">
    <source>
        <dbReference type="PROSITE" id="PS50016"/>
    </source>
</evidence>
<keyword evidence="2 4" id="KW-0863">Zinc-finger</keyword>
<dbReference type="Proteomes" id="UP000887581">
    <property type="component" value="Unplaced"/>
</dbReference>
<keyword evidence="3" id="KW-0862">Zinc</keyword>
<sequence length="298" mass="33549">MNANCTVCLECLKYPIGRPDSCEHKFCFECISNWLKRRSQCPLCGRVPKYLIKIDESKRETKVAVKKRTAKQFENELIVRDQLEEGDSDPLADDITVTYASCRVCKRSDNEHLLLLCDGNVGRNSDGSMIRCNVAYHSYCLPEKLYYIPKDDWFCPFCINKPENFINSSSKVGTSNFTRSKKNQIEDTYQNLETHLNENSKQSSGTKMKCSSTANSGSAIADHHTASGDSDAEPESNKSDESSEIYSVADESSDNYDDEYEGDDTEMIMESSSELSVDGSETEDTNGKFHLPEKIQTS</sequence>
<dbReference type="SUPFAM" id="SSF57903">
    <property type="entry name" value="FYVE/PHD zinc finger"/>
    <property type="match status" value="1"/>
</dbReference>
<evidence type="ECO:0000313" key="8">
    <source>
        <dbReference type="Proteomes" id="UP000887581"/>
    </source>
</evidence>
<feature type="compositionally biased region" description="Acidic residues" evidence="5">
    <location>
        <begin position="251"/>
        <end position="267"/>
    </location>
</feature>
<feature type="domain" description="PHD-type" evidence="6">
    <location>
        <begin position="99"/>
        <end position="161"/>
    </location>
</feature>
<organism evidence="8 9">
    <name type="scientific">Setaria digitata</name>
    <dbReference type="NCBI Taxonomy" id="48799"/>
    <lineage>
        <taxon>Eukaryota</taxon>
        <taxon>Metazoa</taxon>
        <taxon>Ecdysozoa</taxon>
        <taxon>Nematoda</taxon>
        <taxon>Chromadorea</taxon>
        <taxon>Rhabditida</taxon>
        <taxon>Spirurina</taxon>
        <taxon>Spiruromorpha</taxon>
        <taxon>Filarioidea</taxon>
        <taxon>Setariidae</taxon>
        <taxon>Setaria</taxon>
    </lineage>
</organism>
<dbReference type="PROSITE" id="PS00518">
    <property type="entry name" value="ZF_RING_1"/>
    <property type="match status" value="1"/>
</dbReference>
<evidence type="ECO:0000259" key="7">
    <source>
        <dbReference type="PROSITE" id="PS50089"/>
    </source>
</evidence>
<evidence type="ECO:0000313" key="9">
    <source>
        <dbReference type="WBParaSite" id="sdigi.contig245.g6618.t1"/>
    </source>
</evidence>
<dbReference type="PROSITE" id="PS50016">
    <property type="entry name" value="ZF_PHD_2"/>
    <property type="match status" value="1"/>
</dbReference>
<dbReference type="SUPFAM" id="SSF57850">
    <property type="entry name" value="RING/U-box"/>
    <property type="match status" value="1"/>
</dbReference>
<keyword evidence="8" id="KW-1185">Reference proteome</keyword>
<feature type="compositionally biased region" description="Basic and acidic residues" evidence="5">
    <location>
        <begin position="285"/>
        <end position="298"/>
    </location>
</feature>
<feature type="compositionally biased region" description="Polar residues" evidence="5">
    <location>
        <begin position="195"/>
        <end position="218"/>
    </location>
</feature>
<dbReference type="PANTHER" id="PTHR12618:SF20">
    <property type="entry name" value="PHD AND RING FINGER DOMAIN-CONTAINING PROTEIN 1"/>
    <property type="match status" value="1"/>
</dbReference>
<keyword evidence="1" id="KW-0479">Metal-binding</keyword>
<dbReference type="PROSITE" id="PS50089">
    <property type="entry name" value="ZF_RING_2"/>
    <property type="match status" value="1"/>
</dbReference>
<evidence type="ECO:0000256" key="3">
    <source>
        <dbReference type="ARBA" id="ARBA00022833"/>
    </source>
</evidence>
<dbReference type="InterPro" id="IPR013083">
    <property type="entry name" value="Znf_RING/FYVE/PHD"/>
</dbReference>
<evidence type="ECO:0000256" key="2">
    <source>
        <dbReference type="ARBA" id="ARBA00022771"/>
    </source>
</evidence>
<dbReference type="WBParaSite" id="sdigi.contig245.g6618.t1">
    <property type="protein sequence ID" value="sdigi.contig245.g6618.t1"/>
    <property type="gene ID" value="sdigi.contig245.g6618"/>
</dbReference>
<dbReference type="Gene3D" id="3.30.40.10">
    <property type="entry name" value="Zinc/RING finger domain, C3HC4 (zinc finger)"/>
    <property type="match status" value="2"/>
</dbReference>
<feature type="region of interest" description="Disordered" evidence="5">
    <location>
        <begin position="195"/>
        <end position="298"/>
    </location>
</feature>
<dbReference type="InterPro" id="IPR017907">
    <property type="entry name" value="Znf_RING_CS"/>
</dbReference>
<dbReference type="InterPro" id="IPR047157">
    <property type="entry name" value="PHRF1/Atg35"/>
</dbReference>